<dbReference type="GO" id="GO:0006879">
    <property type="term" value="P:intracellular iron ion homeostasis"/>
    <property type="evidence" value="ECO:0007669"/>
    <property type="project" value="UniProtKB-KW"/>
</dbReference>
<dbReference type="PROSITE" id="PS50905">
    <property type="entry name" value="FERRITIN_LIKE"/>
    <property type="match status" value="1"/>
</dbReference>
<dbReference type="PANTHER" id="PTHR30295:SF0">
    <property type="entry name" value="BACTERIOFERRITIN"/>
    <property type="match status" value="1"/>
</dbReference>
<dbReference type="PANTHER" id="PTHR30295">
    <property type="entry name" value="BACTERIOFERRITIN"/>
    <property type="match status" value="1"/>
</dbReference>
<keyword evidence="3" id="KW-0479">Metal-binding</keyword>
<dbReference type="EMBL" id="AIJQ01000015">
    <property type="protein sequence ID" value="EIA38661.1"/>
    <property type="molecule type" value="Genomic_DNA"/>
</dbReference>
<dbReference type="AlphaFoldDB" id="H7GHD1"/>
<gene>
    <name evidence="6" type="ORF">RLTM_08314</name>
</gene>
<dbReference type="Pfam" id="PF00210">
    <property type="entry name" value="Ferritin"/>
    <property type="match status" value="1"/>
</dbReference>
<evidence type="ECO:0000313" key="7">
    <source>
        <dbReference type="Proteomes" id="UP000053186"/>
    </source>
</evidence>
<dbReference type="InterPro" id="IPR008331">
    <property type="entry name" value="Ferritin_DPS_dom"/>
</dbReference>
<evidence type="ECO:0000259" key="5">
    <source>
        <dbReference type="PROSITE" id="PS50905"/>
    </source>
</evidence>
<accession>H7GHD1</accession>
<dbReference type="PATRIC" id="fig|456163.3.peg.1626"/>
<keyword evidence="4" id="KW-0408">Iron</keyword>
<protein>
    <submittedName>
        <fullName evidence="6">Bacterioferritin</fullName>
    </submittedName>
</protein>
<dbReference type="InterPro" id="IPR009040">
    <property type="entry name" value="Ferritin-like_diiron"/>
</dbReference>
<sequence length="147" mass="16602">MREVSMDKETLIQGLNQDLAHEYQAIIQYVTYAATVSGIHRGELKEFFLAEIQDELRHAQFLADKIAALGGKPTTQPAPVPEAATPRAMLEAVLQAEKETIARYVERMKQAEAFGDYGLANDLQEIISEETRHKEETEKLLKGTWQE</sequence>
<reference evidence="6 7" key="1">
    <citation type="journal article" date="2012" name="J. Bacteriol.">
        <title>Draft genome sequence of Thermus sp. strain RL, isolated from a hot water spring located atop the Himalayan ranges at Manikaran, India.</title>
        <authorList>
            <person name="Dwivedi V."/>
            <person name="Sangwan N."/>
            <person name="Nigam A."/>
            <person name="Garg N."/>
            <person name="Niharika N."/>
            <person name="Khurana P."/>
            <person name="Khurana J.P."/>
            <person name="Lal R."/>
        </authorList>
    </citation>
    <scope>NUCLEOTIDE SEQUENCE [LARGE SCALE GENOMIC DNA]</scope>
    <source>
        <strain evidence="6 7">RL</strain>
    </source>
</reference>
<evidence type="ECO:0000256" key="3">
    <source>
        <dbReference type="ARBA" id="ARBA00022723"/>
    </source>
</evidence>
<evidence type="ECO:0000256" key="4">
    <source>
        <dbReference type="ARBA" id="ARBA00023004"/>
    </source>
</evidence>
<dbReference type="Gene3D" id="1.20.1260.10">
    <property type="match status" value="1"/>
</dbReference>
<evidence type="ECO:0000256" key="1">
    <source>
        <dbReference type="ARBA" id="ARBA00022434"/>
    </source>
</evidence>
<evidence type="ECO:0000313" key="6">
    <source>
        <dbReference type="EMBL" id="EIA38661.1"/>
    </source>
</evidence>
<dbReference type="PRINTS" id="PR00601">
    <property type="entry name" value="BACFERRITIN"/>
</dbReference>
<keyword evidence="7" id="KW-1185">Reference proteome</keyword>
<dbReference type="InterPro" id="IPR002024">
    <property type="entry name" value="Bacterioferritin"/>
</dbReference>
<proteinExistence type="predicted"/>
<dbReference type="GO" id="GO:0006826">
    <property type="term" value="P:iron ion transport"/>
    <property type="evidence" value="ECO:0007669"/>
    <property type="project" value="InterPro"/>
</dbReference>
<keyword evidence="2" id="KW-0349">Heme</keyword>
<keyword evidence="1" id="KW-0409">Iron storage</keyword>
<dbReference type="GO" id="GO:0008199">
    <property type="term" value="F:ferric iron binding"/>
    <property type="evidence" value="ECO:0007669"/>
    <property type="project" value="InterPro"/>
</dbReference>
<dbReference type="InterPro" id="IPR009078">
    <property type="entry name" value="Ferritin-like_SF"/>
</dbReference>
<dbReference type="CDD" id="cd00657">
    <property type="entry name" value="Ferritin_like"/>
    <property type="match status" value="1"/>
</dbReference>
<dbReference type="GO" id="GO:0005829">
    <property type="term" value="C:cytosol"/>
    <property type="evidence" value="ECO:0007669"/>
    <property type="project" value="TreeGrafter"/>
</dbReference>
<dbReference type="SUPFAM" id="SSF47240">
    <property type="entry name" value="Ferritin-like"/>
    <property type="match status" value="1"/>
</dbReference>
<dbReference type="GO" id="GO:0020037">
    <property type="term" value="F:heme binding"/>
    <property type="evidence" value="ECO:0007669"/>
    <property type="project" value="TreeGrafter"/>
</dbReference>
<dbReference type="GO" id="GO:0004322">
    <property type="term" value="F:ferroxidase activity"/>
    <property type="evidence" value="ECO:0007669"/>
    <property type="project" value="TreeGrafter"/>
</dbReference>
<feature type="domain" description="Ferritin-like diiron" evidence="5">
    <location>
        <begin position="5"/>
        <end position="147"/>
    </location>
</feature>
<name>H7GHD1_9DEIN</name>
<dbReference type="Proteomes" id="UP000053186">
    <property type="component" value="Unassembled WGS sequence"/>
</dbReference>
<comment type="caution">
    <text evidence="6">The sequence shown here is derived from an EMBL/GenBank/DDBJ whole genome shotgun (WGS) entry which is preliminary data.</text>
</comment>
<dbReference type="InterPro" id="IPR012347">
    <property type="entry name" value="Ferritin-like"/>
</dbReference>
<organism evidence="6 7">
    <name type="scientific">Thermus parvatiensis</name>
    <dbReference type="NCBI Taxonomy" id="456163"/>
    <lineage>
        <taxon>Bacteria</taxon>
        <taxon>Thermotogati</taxon>
        <taxon>Deinococcota</taxon>
        <taxon>Deinococci</taxon>
        <taxon>Thermales</taxon>
        <taxon>Thermaceae</taxon>
        <taxon>Thermus</taxon>
    </lineage>
</organism>
<evidence type="ECO:0000256" key="2">
    <source>
        <dbReference type="ARBA" id="ARBA00022617"/>
    </source>
</evidence>